<keyword evidence="13 15" id="KW-0505">Motor protein</keyword>
<feature type="region of interest" description="Disordered" evidence="17">
    <location>
        <begin position="1141"/>
        <end position="1296"/>
    </location>
</feature>
<keyword evidence="9" id="KW-0862">Zinc</keyword>
<feature type="coiled-coil region" evidence="16">
    <location>
        <begin position="1972"/>
        <end position="1999"/>
    </location>
</feature>
<feature type="binding site" evidence="15">
    <location>
        <begin position="261"/>
        <end position="268"/>
    </location>
    <ligand>
        <name>ATP</name>
        <dbReference type="ChEBI" id="CHEBI:30616"/>
    </ligand>
</feature>
<feature type="region of interest" description="Actin-binding" evidence="15">
    <location>
        <begin position="854"/>
        <end position="876"/>
    </location>
</feature>
<keyword evidence="3" id="KW-0343">GTPase activation</keyword>
<dbReference type="InterPro" id="IPR001609">
    <property type="entry name" value="Myosin_head_motor_dom-like"/>
</dbReference>
<dbReference type="Pfam" id="PF00788">
    <property type="entry name" value="RA"/>
    <property type="match status" value="1"/>
</dbReference>
<dbReference type="CDD" id="cd20818">
    <property type="entry name" value="C1_Myosin-IX"/>
    <property type="match status" value="1"/>
</dbReference>
<feature type="compositionally biased region" description="Basic and acidic residues" evidence="17">
    <location>
        <begin position="1157"/>
        <end position="1166"/>
    </location>
</feature>
<dbReference type="Gene3D" id="3.30.60.20">
    <property type="match status" value="1"/>
</dbReference>
<evidence type="ECO:0000256" key="11">
    <source>
        <dbReference type="ARBA" id="ARBA00023054"/>
    </source>
</evidence>
<protein>
    <submittedName>
        <fullName evidence="18">Uncharacterized protein</fullName>
    </submittedName>
</protein>
<keyword evidence="12 15" id="KW-0518">Myosin</keyword>
<evidence type="ECO:0000256" key="5">
    <source>
        <dbReference type="ARBA" id="ARBA00022723"/>
    </source>
</evidence>
<dbReference type="Pfam" id="PF00620">
    <property type="entry name" value="RhoGAP"/>
    <property type="match status" value="1"/>
</dbReference>
<dbReference type="InterPro" id="IPR000198">
    <property type="entry name" value="RhoGAP_dom"/>
</dbReference>
<dbReference type="InterPro" id="IPR008936">
    <property type="entry name" value="Rho_GTPase_activation_prot"/>
</dbReference>
<dbReference type="PRINTS" id="PR00193">
    <property type="entry name" value="MYOSINHEAVY"/>
</dbReference>
<dbReference type="GO" id="GO:0035556">
    <property type="term" value="P:intracellular signal transduction"/>
    <property type="evidence" value="ECO:0007669"/>
    <property type="project" value="InterPro"/>
</dbReference>
<evidence type="ECO:0000256" key="14">
    <source>
        <dbReference type="ARBA" id="ARBA00023203"/>
    </source>
</evidence>
<dbReference type="Gene3D" id="3.40.850.10">
    <property type="entry name" value="Kinesin motor domain"/>
    <property type="match status" value="2"/>
</dbReference>
<evidence type="ECO:0000313" key="18">
    <source>
        <dbReference type="EMBL" id="CAH1796283.1"/>
    </source>
</evidence>
<reference evidence="18" key="1">
    <citation type="submission" date="2022-03" db="EMBL/GenBank/DDBJ databases">
        <authorList>
            <person name="Martin C."/>
        </authorList>
    </citation>
    <scope>NUCLEOTIDE SEQUENCE</scope>
</reference>
<feature type="compositionally biased region" description="Basic residues" evidence="17">
    <location>
        <begin position="1365"/>
        <end position="1374"/>
    </location>
</feature>
<feature type="compositionally biased region" description="Polar residues" evidence="17">
    <location>
        <begin position="749"/>
        <end position="762"/>
    </location>
</feature>
<dbReference type="SMART" id="SM00324">
    <property type="entry name" value="RhoGAP"/>
    <property type="match status" value="1"/>
</dbReference>
<comment type="subcellular location">
    <subcellularLocation>
        <location evidence="1">Cytoplasm</location>
    </subcellularLocation>
</comment>
<dbReference type="GO" id="GO:0016459">
    <property type="term" value="C:myosin complex"/>
    <property type="evidence" value="ECO:0007669"/>
    <property type="project" value="UniProtKB-KW"/>
</dbReference>
<evidence type="ECO:0000256" key="8">
    <source>
        <dbReference type="ARBA" id="ARBA00022771"/>
    </source>
</evidence>
<evidence type="ECO:0000256" key="15">
    <source>
        <dbReference type="PROSITE-ProRule" id="PRU00782"/>
    </source>
</evidence>
<keyword evidence="8" id="KW-0863">Zinc-finger</keyword>
<dbReference type="GO" id="GO:0051015">
    <property type="term" value="F:actin filament binding"/>
    <property type="evidence" value="ECO:0007669"/>
    <property type="project" value="TreeGrafter"/>
</dbReference>
<evidence type="ECO:0000256" key="3">
    <source>
        <dbReference type="ARBA" id="ARBA00022468"/>
    </source>
</evidence>
<dbReference type="SUPFAM" id="SSF57889">
    <property type="entry name" value="Cysteine-rich domain"/>
    <property type="match status" value="1"/>
</dbReference>
<organism evidence="18 19">
    <name type="scientific">Owenia fusiformis</name>
    <name type="common">Polychaete worm</name>
    <dbReference type="NCBI Taxonomy" id="6347"/>
    <lineage>
        <taxon>Eukaryota</taxon>
        <taxon>Metazoa</taxon>
        <taxon>Spiralia</taxon>
        <taxon>Lophotrochozoa</taxon>
        <taxon>Annelida</taxon>
        <taxon>Polychaeta</taxon>
        <taxon>Sedentaria</taxon>
        <taxon>Canalipalpata</taxon>
        <taxon>Sabellida</taxon>
        <taxon>Oweniida</taxon>
        <taxon>Oweniidae</taxon>
        <taxon>Owenia</taxon>
    </lineage>
</organism>
<dbReference type="SMART" id="SM00109">
    <property type="entry name" value="C1"/>
    <property type="match status" value="1"/>
</dbReference>
<dbReference type="SMART" id="SM00314">
    <property type="entry name" value="RA"/>
    <property type="match status" value="1"/>
</dbReference>
<evidence type="ECO:0000256" key="1">
    <source>
        <dbReference type="ARBA" id="ARBA00004496"/>
    </source>
</evidence>
<dbReference type="InterPro" id="IPR000159">
    <property type="entry name" value="RA_dom"/>
</dbReference>
<dbReference type="PROSITE" id="PS51456">
    <property type="entry name" value="MYOSIN_MOTOR"/>
    <property type="match status" value="1"/>
</dbReference>
<comment type="caution">
    <text evidence="18">The sequence shown here is derived from an EMBL/GenBank/DDBJ whole genome shotgun (WGS) entry which is preliminary data.</text>
</comment>
<evidence type="ECO:0000313" key="19">
    <source>
        <dbReference type="Proteomes" id="UP000749559"/>
    </source>
</evidence>
<dbReference type="InterPro" id="IPR046987">
    <property type="entry name" value="Myo9"/>
</dbReference>
<dbReference type="Gene3D" id="1.10.10.820">
    <property type="match status" value="1"/>
</dbReference>
<dbReference type="Proteomes" id="UP000749559">
    <property type="component" value="Unassembled WGS sequence"/>
</dbReference>
<dbReference type="Pfam" id="PF00130">
    <property type="entry name" value="C1_1"/>
    <property type="match status" value="1"/>
</dbReference>
<dbReference type="InterPro" id="IPR002219">
    <property type="entry name" value="PKC_DAG/PE"/>
</dbReference>
<feature type="coiled-coil region" evidence="16">
    <location>
        <begin position="1076"/>
        <end position="1132"/>
    </location>
</feature>
<gene>
    <name evidence="18" type="ORF">OFUS_LOCUS20710</name>
</gene>
<evidence type="ECO:0000256" key="16">
    <source>
        <dbReference type="SAM" id="Coils"/>
    </source>
</evidence>
<dbReference type="Gene3D" id="1.20.5.190">
    <property type="match status" value="2"/>
</dbReference>
<dbReference type="GO" id="GO:0000146">
    <property type="term" value="F:microfilament motor activity"/>
    <property type="evidence" value="ECO:0007669"/>
    <property type="project" value="InterPro"/>
</dbReference>
<dbReference type="InterPro" id="IPR046349">
    <property type="entry name" value="C1-like_sf"/>
</dbReference>
<dbReference type="SMART" id="SM00015">
    <property type="entry name" value="IQ"/>
    <property type="match status" value="4"/>
</dbReference>
<dbReference type="CDD" id="cd23767">
    <property type="entry name" value="IQCD"/>
    <property type="match status" value="1"/>
</dbReference>
<feature type="compositionally biased region" description="Basic and acidic residues" evidence="17">
    <location>
        <begin position="1430"/>
        <end position="1446"/>
    </location>
</feature>
<feature type="compositionally biased region" description="Polar residues" evidence="17">
    <location>
        <begin position="1236"/>
        <end position="1253"/>
    </location>
</feature>
<dbReference type="SUPFAM" id="SSF48350">
    <property type="entry name" value="GTPase activation domain, GAP"/>
    <property type="match status" value="1"/>
</dbReference>
<dbReference type="GO" id="GO:0005096">
    <property type="term" value="F:GTPase activator activity"/>
    <property type="evidence" value="ECO:0007669"/>
    <property type="project" value="UniProtKB-KW"/>
</dbReference>
<dbReference type="SMART" id="SM00242">
    <property type="entry name" value="MYSc"/>
    <property type="match status" value="1"/>
</dbReference>
<dbReference type="InterPro" id="IPR036961">
    <property type="entry name" value="Kinesin_motor_dom_sf"/>
</dbReference>
<dbReference type="EMBL" id="CAIIXF020000010">
    <property type="protein sequence ID" value="CAH1796283.1"/>
    <property type="molecule type" value="Genomic_DNA"/>
</dbReference>
<evidence type="ECO:0000256" key="17">
    <source>
        <dbReference type="SAM" id="MobiDB-lite"/>
    </source>
</evidence>
<dbReference type="CDD" id="cd01385">
    <property type="entry name" value="MYSc_Myo9"/>
    <property type="match status" value="1"/>
</dbReference>
<dbReference type="PROSITE" id="PS50096">
    <property type="entry name" value="IQ"/>
    <property type="match status" value="3"/>
</dbReference>
<evidence type="ECO:0000256" key="12">
    <source>
        <dbReference type="ARBA" id="ARBA00023123"/>
    </source>
</evidence>
<dbReference type="Gene3D" id="1.20.120.720">
    <property type="entry name" value="Myosin VI head, motor domain, U50 subdomain"/>
    <property type="match status" value="1"/>
</dbReference>
<keyword evidence="4" id="KW-0963">Cytoplasm</keyword>
<dbReference type="GO" id="GO:0008270">
    <property type="term" value="F:zinc ion binding"/>
    <property type="evidence" value="ECO:0007669"/>
    <property type="project" value="UniProtKB-KW"/>
</dbReference>
<dbReference type="OrthoDB" id="312459at2759"/>
<feature type="compositionally biased region" description="Basic and acidic residues" evidence="17">
    <location>
        <begin position="1206"/>
        <end position="1216"/>
    </location>
</feature>
<keyword evidence="11 16" id="KW-0175">Coiled coil</keyword>
<dbReference type="Gene3D" id="1.20.58.530">
    <property type="match status" value="1"/>
</dbReference>
<evidence type="ECO:0000256" key="7">
    <source>
        <dbReference type="ARBA" id="ARBA00022741"/>
    </source>
</evidence>
<feature type="region of interest" description="Disordered" evidence="17">
    <location>
        <begin position="744"/>
        <end position="778"/>
    </location>
</feature>
<dbReference type="SUPFAM" id="SSF52540">
    <property type="entry name" value="P-loop containing nucleoside triphosphate hydrolases"/>
    <property type="match status" value="2"/>
</dbReference>
<keyword evidence="10 15" id="KW-0067">ATP-binding</keyword>
<evidence type="ECO:0000256" key="13">
    <source>
        <dbReference type="ARBA" id="ARBA00023175"/>
    </source>
</evidence>
<dbReference type="GO" id="GO:0005737">
    <property type="term" value="C:cytoplasm"/>
    <property type="evidence" value="ECO:0007669"/>
    <property type="project" value="UniProtKB-SubCell"/>
</dbReference>
<keyword evidence="6" id="KW-0677">Repeat</keyword>
<feature type="compositionally biased region" description="Basic and acidic residues" evidence="17">
    <location>
        <begin position="1174"/>
        <end position="1186"/>
    </location>
</feature>
<dbReference type="GO" id="GO:0005524">
    <property type="term" value="F:ATP binding"/>
    <property type="evidence" value="ECO:0007669"/>
    <property type="project" value="UniProtKB-UniRule"/>
</dbReference>
<dbReference type="PROSITE" id="PS50081">
    <property type="entry name" value="ZF_DAG_PE_2"/>
    <property type="match status" value="1"/>
</dbReference>
<evidence type="ECO:0000256" key="10">
    <source>
        <dbReference type="ARBA" id="ARBA00022840"/>
    </source>
</evidence>
<evidence type="ECO:0000256" key="9">
    <source>
        <dbReference type="ARBA" id="ARBA00022833"/>
    </source>
</evidence>
<dbReference type="PROSITE" id="PS50238">
    <property type="entry name" value="RHOGAP"/>
    <property type="match status" value="1"/>
</dbReference>
<dbReference type="GO" id="GO:0005884">
    <property type="term" value="C:actin filament"/>
    <property type="evidence" value="ECO:0007669"/>
    <property type="project" value="TreeGrafter"/>
</dbReference>
<feature type="region of interest" description="Disordered" evidence="17">
    <location>
        <begin position="1345"/>
        <end position="1491"/>
    </location>
</feature>
<dbReference type="Pfam" id="PF00063">
    <property type="entry name" value="Myosin_head"/>
    <property type="match status" value="2"/>
</dbReference>
<accession>A0A8J1TWV7</accession>
<keyword evidence="5" id="KW-0479">Metal-binding</keyword>
<feature type="compositionally biased region" description="Acidic residues" evidence="17">
    <location>
        <begin position="1388"/>
        <end position="1397"/>
    </location>
</feature>
<dbReference type="PROSITE" id="PS50200">
    <property type="entry name" value="RA"/>
    <property type="match status" value="1"/>
</dbReference>
<proteinExistence type="inferred from homology"/>
<dbReference type="FunFam" id="1.20.58.530:FF:000005">
    <property type="entry name" value="unconventional myosin-IXa isoform X1"/>
    <property type="match status" value="1"/>
</dbReference>
<comment type="similarity">
    <text evidence="2 15">Belongs to the TRAFAC class myosin-kinesin ATPase superfamily. Myosin family.</text>
</comment>
<keyword evidence="7 15" id="KW-0547">Nucleotide-binding</keyword>
<feature type="compositionally biased region" description="Polar residues" evidence="17">
    <location>
        <begin position="1281"/>
        <end position="1293"/>
    </location>
</feature>
<dbReference type="InterPro" id="IPR029071">
    <property type="entry name" value="Ubiquitin-like_domsf"/>
</dbReference>
<dbReference type="SUPFAM" id="SSF54236">
    <property type="entry name" value="Ubiquitin-like"/>
    <property type="match status" value="1"/>
</dbReference>
<dbReference type="PANTHER" id="PTHR46184">
    <property type="entry name" value="UNCONVENTIONAL MYOSIN-IXB-LIKE PROTEIN"/>
    <property type="match status" value="1"/>
</dbReference>
<dbReference type="InterPro" id="IPR027417">
    <property type="entry name" value="P-loop_NTPase"/>
</dbReference>
<dbReference type="Gene3D" id="3.30.70.1590">
    <property type="match status" value="1"/>
</dbReference>
<evidence type="ECO:0000256" key="6">
    <source>
        <dbReference type="ARBA" id="ARBA00022737"/>
    </source>
</evidence>
<dbReference type="PANTHER" id="PTHR46184:SF5">
    <property type="entry name" value="UNCONVENTIONAL MYOSIN-IXA-LIKE"/>
    <property type="match status" value="1"/>
</dbReference>
<dbReference type="Gene3D" id="3.10.20.90">
    <property type="entry name" value="Phosphatidylinositol 3-kinase Catalytic Subunit, Chain A, domain 1"/>
    <property type="match status" value="1"/>
</dbReference>
<dbReference type="PROSITE" id="PS00479">
    <property type="entry name" value="ZF_DAG_PE_1"/>
    <property type="match status" value="1"/>
</dbReference>
<keyword evidence="14 15" id="KW-0009">Actin-binding</keyword>
<keyword evidence="19" id="KW-1185">Reference proteome</keyword>
<evidence type="ECO:0000256" key="4">
    <source>
        <dbReference type="ARBA" id="ARBA00022490"/>
    </source>
</evidence>
<sequence length="2079" mass="237955">MATTRDQPGVKRRPRSDIITARRPPSYDTYMVRIYTGNLSNEIEYVSIESNKEQYAIDIVSAAAAKLHMSNTEDDLELAEVFFSVGQLCKERRIGASEYPVKIQKLWPKVSHEVMQDRSNPHVTEYRFYLRQKEKVRTSSSINTWVEYLDPSPIDNFMSTFLVQPQTKEYQDLCNLPDLNERTLMDNLRARFQNGNIYTYVGSILIAMNPFKFYPIYNPKYVKMYQNKRLGELHPHIFAIADAAFYNMVHQRRDQCIVISGESGSGKTESTNLLLHHLTALSQKGLHGSGVEHTILGAGPVLEAFGNAKTVYNNNSSRFGKFIQVNYRENGMVHGAIVDQYLLEKSRIVSQAKDERNYHVFYYLLAGASESEKETLSLTKPEDYHYLNQNDCYTLENIDGENMDEAHEFARLKQSMEMVGFSTDIQRRLFAVLAAVLHLGNVEYKKKSERSAHHESVEIKNMYLVTIISNLLRVKDETLVEALTKKKTQAGGETVLINYKMEEAIATRDGMAKCLYGALFDWIVLQVNHALVCKKDNRDHQGNSIGVLDIFGFEDFERNSFEQFCINYANEHLQYYFNQHIFKFEQEEYMREGIQWKNIEFIDNTGCLDLFAKKPAGLFSLLDEECNFPGATNETLLQKFHSQHRNTPYYEAPRTTHTVFSVVHYAGKVQYGIRDFREKNLDLMRQDVVFVLKNSTQSFVRELVGADPLAVLRWAILRAFFRGVAAFKMAGKRYRKQGGRIGSIRRKAQQNSLKAQSTSSLPVRQLSMGPKSTSTSSMDSIQTMGLGGMFETTLALTVLRRIKKNKSFKPKSSRSLKGFRDLKSMRAMQGKGAISRRSSSKKMPSVSAQFQHSLSKLMETLDKGNPYFIRCIKSNADKAPCRFDDETVLRQLRYTGMLATVMIRQSGYNYRLTFEEFIFNYKILLPNGLLSSREDVTKFLNSLGLNKDNYQIGKTKVFLRETEKLRLDDMLHQAIMACIIKIQRLVRAKQERQRYIKMRSSVIKIQAVVRSYIARRRIRLGIYAAMLIQKYYKGYKVRKAFREKVQAAVQIQSAIRFYLAQKRYQSLLEERRLRLLAEEEEKERQLQAEHMRKMIEERRLKELREAEIKKKLEEQKKQEELAKAQRQKELNDILNLSTSDEGILTNKDSSSTEELDYDHPKSHLYDSEESSGILDDHSETELDQSLHRKSRDSIVSPPTTLSHAAKQHDTLPRHPVEVVPSLPGDGAVTPDDETDQGQIQRSRSNSRVLQMAQSFERIDETPSSSSQPPPEPPPRRRQILMKSQSADTINKSQPRVIAPLAKQESLADFYSEEYTEDNELNSSFTRQGALTPDKLKEIEKMVNRRRDKLEVEEDGSAAPASSRSPFRRAKKHIKNFMGGKKSKKDIYEQSDESDTEETSNTNTSASILGKSIGVPVLPAKSLSKPTSPTADRRKEQMSPKRLKETWAAEMSHIRSTSSAGNDEDQLEKKPKHRRKGSKKFKGEREPKESQWNVAGTSQWQYPTIILASSVLEFKCLEKFISQKCMSLSEDGGKQDTAFDRVFKATLKEIQSVIITKTSIAMQVIDESLNYRDLMISFENSLRSKMLEEGSSAELEIMGINAFRGFLDEFNRKKENREFKELKKDNRTRNEAKQWKKDKKKKDQIYEHLGHKFSTVQFNIHTYCEVCSSLLWMMEKGYSCQICKFTCHKKCCSKNTSPCSNKRNPADRAEMGVFGVELETLCSEEHVIPVILEKLIAALEVNGIYTEGIYRKSGSAARIKTLIKDINTDMKSVHFEDYSVHLLAGVIKQFFRDLPTPLLTFDLYDEFLRVSELVNPKEVSECVFSVLKKLPKAHYDTLERLMFHLARVAQNEQSNKMSCTGLAIIFAPCILKTSKLLPAQESLNHVPKQTRCVQAIIEGRLSNLESTLEDIKTLETASATASDRLTFVRASIRKSAIKKEGLLKPNGGTDRLPSHSESIAEENEVDQSLMEEEEALSAHMQNLETEKDLLTSNLRALECRLASSDDDMLSGDEIDSPDGGDIYADYTNNFDLPGRIPINKKKGRLPTPIRPRSFRYPPSDDVDLDEVFIDMKEVGGEFAV</sequence>
<dbReference type="FunFam" id="1.10.10.820:FF:000001">
    <property type="entry name" value="Myosin heavy chain"/>
    <property type="match status" value="1"/>
</dbReference>
<feature type="compositionally biased region" description="Basic residues" evidence="17">
    <location>
        <begin position="1469"/>
        <end position="1479"/>
    </location>
</feature>
<dbReference type="Gene3D" id="1.10.555.10">
    <property type="entry name" value="Rho GTPase activation protein"/>
    <property type="match status" value="1"/>
</dbReference>
<evidence type="ECO:0000256" key="2">
    <source>
        <dbReference type="ARBA" id="ARBA00008314"/>
    </source>
</evidence>
<dbReference type="InterPro" id="IPR000048">
    <property type="entry name" value="IQ_motif_EF-hand-BS"/>
</dbReference>
<dbReference type="InterPro" id="IPR036023">
    <property type="entry name" value="MYSc_Myo9"/>
</dbReference>
<dbReference type="FunFam" id="3.40.850.10:FF:000008">
    <property type="entry name" value="Putative unconventional myosin-IXa"/>
    <property type="match status" value="1"/>
</dbReference>
<dbReference type="Pfam" id="PF00612">
    <property type="entry name" value="IQ"/>
    <property type="match status" value="3"/>
</dbReference>
<name>A0A8J1TWV7_OWEFU</name>